<feature type="signal peptide" evidence="3">
    <location>
        <begin position="1"/>
        <end position="21"/>
    </location>
</feature>
<accession>A0A9N9UCI3</accession>
<gene>
    <name evidence="4" type="ORF">CBYS24578_00013345</name>
</gene>
<evidence type="ECO:0000256" key="1">
    <source>
        <dbReference type="SAM" id="MobiDB-lite"/>
    </source>
</evidence>
<feature type="chain" id="PRO_5040443914" description="Transmembrane protein" evidence="3">
    <location>
        <begin position="22"/>
        <end position="474"/>
    </location>
</feature>
<dbReference type="OrthoDB" id="3009728at2759"/>
<evidence type="ECO:0008006" key="6">
    <source>
        <dbReference type="Google" id="ProtNLM"/>
    </source>
</evidence>
<feature type="transmembrane region" description="Helical" evidence="2">
    <location>
        <begin position="204"/>
        <end position="226"/>
    </location>
</feature>
<feature type="compositionally biased region" description="Polar residues" evidence="1">
    <location>
        <begin position="429"/>
        <end position="445"/>
    </location>
</feature>
<keyword evidence="2" id="KW-0472">Membrane</keyword>
<organism evidence="4 5">
    <name type="scientific">Clonostachys byssicola</name>
    <dbReference type="NCBI Taxonomy" id="160290"/>
    <lineage>
        <taxon>Eukaryota</taxon>
        <taxon>Fungi</taxon>
        <taxon>Dikarya</taxon>
        <taxon>Ascomycota</taxon>
        <taxon>Pezizomycotina</taxon>
        <taxon>Sordariomycetes</taxon>
        <taxon>Hypocreomycetidae</taxon>
        <taxon>Hypocreales</taxon>
        <taxon>Bionectriaceae</taxon>
        <taxon>Clonostachys</taxon>
    </lineage>
</organism>
<reference evidence="4 5" key="2">
    <citation type="submission" date="2021-10" db="EMBL/GenBank/DDBJ databases">
        <authorList>
            <person name="Piombo E."/>
        </authorList>
    </citation>
    <scope>NUCLEOTIDE SEQUENCE [LARGE SCALE GENOMIC DNA]</scope>
</reference>
<keyword evidence="2" id="KW-1133">Transmembrane helix</keyword>
<evidence type="ECO:0000313" key="4">
    <source>
        <dbReference type="EMBL" id="CAG9982609.1"/>
    </source>
</evidence>
<evidence type="ECO:0000256" key="3">
    <source>
        <dbReference type="SAM" id="SignalP"/>
    </source>
</evidence>
<sequence length="474" mass="52051">MSNTFRSALLSMSLWAPVVSALRGEKFTLWFPTHEYHWLEVAQQNCSLQISDYHENNRERTTSPCAAALDCLLENSTESIKSNLAGSQVLLGLTPSILAYVGSDMAELAVLATQRPYLALLMSIGAPTQQIRQILSSVDVAQIINKPSSRVARMYFGWLWNLPTVFQRLAAAAVYALAIGAMINSVQGAIYLDARTVVGFRCNAVYLVLVWVLLGITPTIFAIGAIRQRHCLPNLASFAQFVEYTDARAPQEDKEDGLTLVPSLTESTDESRGKWISDVLFLLASLAALVQFVYGTAILSALTPISFMDALPVVMRFAVSNVVCRALLLLELEGIRIRAASILDHVASDFIYPVTLKGKFTILGKQQSRQISKRNPGLRILEAGDTGRLPKFPILRDPRDDFESVPMQRKQSIGDDSPELTVIPPTKLSMGSKTTASTVKNTPENSVHKLTGLDHSPGFPALRNRYGREVPCVG</sequence>
<name>A0A9N9UCI3_9HYPO</name>
<proteinExistence type="predicted"/>
<feature type="transmembrane region" description="Helical" evidence="2">
    <location>
        <begin position="169"/>
        <end position="192"/>
    </location>
</feature>
<evidence type="ECO:0000256" key="2">
    <source>
        <dbReference type="SAM" id="Phobius"/>
    </source>
</evidence>
<protein>
    <recommendedName>
        <fullName evidence="6">Transmembrane protein</fullName>
    </recommendedName>
</protein>
<dbReference type="AlphaFoldDB" id="A0A9N9UCI3"/>
<evidence type="ECO:0000313" key="5">
    <source>
        <dbReference type="Proteomes" id="UP000754883"/>
    </source>
</evidence>
<keyword evidence="5" id="KW-1185">Reference proteome</keyword>
<keyword evidence="3" id="KW-0732">Signal</keyword>
<dbReference type="EMBL" id="CABFNO020001340">
    <property type="protein sequence ID" value="CAG9982609.1"/>
    <property type="molecule type" value="Genomic_DNA"/>
</dbReference>
<feature type="region of interest" description="Disordered" evidence="1">
    <location>
        <begin position="426"/>
        <end position="448"/>
    </location>
</feature>
<comment type="caution">
    <text evidence="4">The sequence shown here is derived from an EMBL/GenBank/DDBJ whole genome shotgun (WGS) entry which is preliminary data.</text>
</comment>
<feature type="transmembrane region" description="Helical" evidence="2">
    <location>
        <begin position="279"/>
        <end position="301"/>
    </location>
</feature>
<keyword evidence="2" id="KW-0812">Transmembrane</keyword>
<dbReference type="Proteomes" id="UP000754883">
    <property type="component" value="Unassembled WGS sequence"/>
</dbReference>
<reference evidence="5" key="1">
    <citation type="submission" date="2019-06" db="EMBL/GenBank/DDBJ databases">
        <authorList>
            <person name="Broberg M."/>
        </authorList>
    </citation>
    <scope>NUCLEOTIDE SEQUENCE [LARGE SCALE GENOMIC DNA]</scope>
</reference>